<name>A0A1Y3E7F8_9BILA</name>
<evidence type="ECO:0000313" key="2">
    <source>
        <dbReference type="Proteomes" id="UP000243006"/>
    </source>
</evidence>
<gene>
    <name evidence="1" type="ORF">D917_04754</name>
</gene>
<sequence length="137" mass="14928">MDHITRSVAPVVTTATTVLPAGFSPVPAPRKRNALKAKKQLEQSQLANVDGAGSRQIVADGPTTTTTLLTKVHLRCVASVNVCSKRPSPCPTVTNLYSKPMLESRKEIFLPALLIKQVTFAYNLKLPVLLFMVFELI</sequence>
<reference evidence="1 2" key="1">
    <citation type="submission" date="2015-04" db="EMBL/GenBank/DDBJ databases">
        <title>Draft genome of the roundworm Trichinella nativa.</title>
        <authorList>
            <person name="Mitreva M."/>
        </authorList>
    </citation>
    <scope>NUCLEOTIDE SEQUENCE [LARGE SCALE GENOMIC DNA]</scope>
    <source>
        <strain evidence="1 2">ISS45</strain>
    </source>
</reference>
<protein>
    <submittedName>
        <fullName evidence="1">Uncharacterized protein</fullName>
    </submittedName>
</protein>
<dbReference type="AlphaFoldDB" id="A0A1Y3E7F8"/>
<dbReference type="EMBL" id="LVZM01024006">
    <property type="protein sequence ID" value="OUC39559.1"/>
    <property type="molecule type" value="Genomic_DNA"/>
</dbReference>
<proteinExistence type="predicted"/>
<evidence type="ECO:0000313" key="1">
    <source>
        <dbReference type="EMBL" id="OUC39559.1"/>
    </source>
</evidence>
<accession>A0A1Y3E7F8</accession>
<organism evidence="1 2">
    <name type="scientific">Trichinella nativa</name>
    <dbReference type="NCBI Taxonomy" id="6335"/>
    <lineage>
        <taxon>Eukaryota</taxon>
        <taxon>Metazoa</taxon>
        <taxon>Ecdysozoa</taxon>
        <taxon>Nematoda</taxon>
        <taxon>Enoplea</taxon>
        <taxon>Dorylaimia</taxon>
        <taxon>Trichinellida</taxon>
        <taxon>Trichinellidae</taxon>
        <taxon>Trichinella</taxon>
    </lineage>
</organism>
<dbReference type="Proteomes" id="UP000243006">
    <property type="component" value="Unassembled WGS sequence"/>
</dbReference>
<comment type="caution">
    <text evidence="1">The sequence shown here is derived from an EMBL/GenBank/DDBJ whole genome shotgun (WGS) entry which is preliminary data.</text>
</comment>